<dbReference type="CDD" id="cd23767">
    <property type="entry name" value="IQCD"/>
    <property type="match status" value="1"/>
</dbReference>
<name>A0A8S1GPB0_9PELO</name>
<reference evidence="2" key="1">
    <citation type="submission" date="2020-10" db="EMBL/GenBank/DDBJ databases">
        <authorList>
            <person name="Kikuchi T."/>
        </authorList>
    </citation>
    <scope>NUCLEOTIDE SEQUENCE</scope>
    <source>
        <strain evidence="2">NKZ352</strain>
    </source>
</reference>
<dbReference type="PANTHER" id="PTHR10699">
    <property type="entry name" value="NEUROMODULIN"/>
    <property type="match status" value="1"/>
</dbReference>
<dbReference type="EMBL" id="CAJGYM010000002">
    <property type="protein sequence ID" value="CAD6185507.1"/>
    <property type="molecule type" value="Genomic_DNA"/>
</dbReference>
<evidence type="ECO:0000313" key="2">
    <source>
        <dbReference type="EMBL" id="CAD6185507.1"/>
    </source>
</evidence>
<accession>A0A8S1GPB0</accession>
<proteinExistence type="predicted"/>
<dbReference type="InterPro" id="IPR027417">
    <property type="entry name" value="P-loop_NTPase"/>
</dbReference>
<keyword evidence="3" id="KW-1185">Reference proteome</keyword>
<dbReference type="FunFam" id="1.20.5.190:FF:000068">
    <property type="entry name" value="Tubulin glycylase 3E"/>
    <property type="match status" value="1"/>
</dbReference>
<feature type="compositionally biased region" description="Low complexity" evidence="1">
    <location>
        <begin position="185"/>
        <end position="202"/>
    </location>
</feature>
<dbReference type="Gene3D" id="1.20.890.10">
    <property type="entry name" value="cAMP-dependent protein kinase regulatory subunit, dimerization-anchoring domain"/>
    <property type="match status" value="1"/>
</dbReference>
<dbReference type="AlphaFoldDB" id="A0A8S1GPB0"/>
<sequence>MSREKYTVPDGLRPLLEALARETIRAQPKETTPAPRSLPTPLPTRCFVPICNDDLPKKKTDQERCESPLDQAATKIQAAFKGHLVRAHPEKFGVEKVMSRTQSSEKMEAFNNRKDLKRHSVGGYSIESDSPEDRAATKIQAEIRGFLARKQVEKMKKEDNDAAVKIQARIRGFLTRKHLDEQGLLSPSRSRSSLHSNNSDDH</sequence>
<dbReference type="SUPFAM" id="SSF52540">
    <property type="entry name" value="P-loop containing nucleoside triphosphate hydrolases"/>
    <property type="match status" value="1"/>
</dbReference>
<comment type="caution">
    <text evidence="2">The sequence shown here is derived from an EMBL/GenBank/DDBJ whole genome shotgun (WGS) entry which is preliminary data.</text>
</comment>
<dbReference type="PANTHER" id="PTHR10699:SF11">
    <property type="entry name" value="IGLOO, ISOFORM A"/>
    <property type="match status" value="1"/>
</dbReference>
<feature type="region of interest" description="Disordered" evidence="1">
    <location>
        <begin position="21"/>
        <end position="41"/>
    </location>
</feature>
<dbReference type="SMART" id="SM00015">
    <property type="entry name" value="IQ"/>
    <property type="match status" value="3"/>
</dbReference>
<dbReference type="Pfam" id="PF00612">
    <property type="entry name" value="IQ"/>
    <property type="match status" value="3"/>
</dbReference>
<dbReference type="GO" id="GO:0005516">
    <property type="term" value="F:calmodulin binding"/>
    <property type="evidence" value="ECO:0007669"/>
    <property type="project" value="TreeGrafter"/>
</dbReference>
<organism evidence="2 3">
    <name type="scientific">Caenorhabditis auriculariae</name>
    <dbReference type="NCBI Taxonomy" id="2777116"/>
    <lineage>
        <taxon>Eukaryota</taxon>
        <taxon>Metazoa</taxon>
        <taxon>Ecdysozoa</taxon>
        <taxon>Nematoda</taxon>
        <taxon>Chromadorea</taxon>
        <taxon>Rhabditida</taxon>
        <taxon>Rhabditina</taxon>
        <taxon>Rhabditomorpha</taxon>
        <taxon>Rhabditoidea</taxon>
        <taxon>Rhabditidae</taxon>
        <taxon>Peloderinae</taxon>
        <taxon>Caenorhabditis</taxon>
    </lineage>
</organism>
<dbReference type="InterPro" id="IPR000048">
    <property type="entry name" value="IQ_motif_EF-hand-BS"/>
</dbReference>
<feature type="region of interest" description="Disordered" evidence="1">
    <location>
        <begin position="177"/>
        <end position="202"/>
    </location>
</feature>
<protein>
    <submittedName>
        <fullName evidence="2">Uncharacterized protein</fullName>
    </submittedName>
</protein>
<evidence type="ECO:0000313" key="3">
    <source>
        <dbReference type="Proteomes" id="UP000835052"/>
    </source>
</evidence>
<dbReference type="OrthoDB" id="252964at2759"/>
<dbReference type="PROSITE" id="PS50096">
    <property type="entry name" value="IQ"/>
    <property type="match status" value="3"/>
</dbReference>
<evidence type="ECO:0000256" key="1">
    <source>
        <dbReference type="SAM" id="MobiDB-lite"/>
    </source>
</evidence>
<dbReference type="Gene3D" id="1.20.5.190">
    <property type="match status" value="1"/>
</dbReference>
<gene>
    <name evidence="2" type="ORF">CAUJ_LOCUS1426</name>
</gene>
<dbReference type="Proteomes" id="UP000835052">
    <property type="component" value="Unassembled WGS sequence"/>
</dbReference>